<gene>
    <name evidence="10" type="ORF">DKB62_03030</name>
</gene>
<name>A0A346AXN5_9FIRM</name>
<feature type="transmembrane region" description="Helical" evidence="5">
    <location>
        <begin position="300"/>
        <end position="319"/>
    </location>
</feature>
<evidence type="ECO:0000313" key="11">
    <source>
        <dbReference type="Proteomes" id="UP000254337"/>
    </source>
</evidence>
<dbReference type="PANTHER" id="PTHR33507:SF3">
    <property type="entry name" value="INNER MEMBRANE PROTEIN YBBJ"/>
    <property type="match status" value="1"/>
</dbReference>
<dbReference type="InterPro" id="IPR012340">
    <property type="entry name" value="NA-bd_OB-fold"/>
</dbReference>
<keyword evidence="3 5" id="KW-1133">Transmembrane helix</keyword>
<dbReference type="Proteomes" id="UP000254337">
    <property type="component" value="Chromosome"/>
</dbReference>
<evidence type="ECO:0000259" key="8">
    <source>
        <dbReference type="Pfam" id="PF24961"/>
    </source>
</evidence>
<accession>A0A346AXN5</accession>
<feature type="transmembrane region" description="Helical" evidence="5">
    <location>
        <begin position="274"/>
        <end position="293"/>
    </location>
</feature>
<dbReference type="Pfam" id="PF24961">
    <property type="entry name" value="NfeD_membrane"/>
    <property type="match status" value="1"/>
</dbReference>
<evidence type="ECO:0000256" key="3">
    <source>
        <dbReference type="ARBA" id="ARBA00022989"/>
    </source>
</evidence>
<feature type="transmembrane region" description="Helical" evidence="5">
    <location>
        <begin position="325"/>
        <end position="343"/>
    </location>
</feature>
<dbReference type="Gene3D" id="3.90.226.10">
    <property type="entry name" value="2-enoyl-CoA Hydratase, Chain A, domain 1"/>
    <property type="match status" value="1"/>
</dbReference>
<feature type="transmembrane region" description="Helical" evidence="5">
    <location>
        <begin position="252"/>
        <end position="268"/>
    </location>
</feature>
<dbReference type="InterPro" id="IPR029045">
    <property type="entry name" value="ClpP/crotonase-like_dom_sf"/>
</dbReference>
<evidence type="ECO:0000256" key="4">
    <source>
        <dbReference type="ARBA" id="ARBA00023136"/>
    </source>
</evidence>
<evidence type="ECO:0000256" key="5">
    <source>
        <dbReference type="SAM" id="Phobius"/>
    </source>
</evidence>
<evidence type="ECO:0000256" key="1">
    <source>
        <dbReference type="ARBA" id="ARBA00004141"/>
    </source>
</evidence>
<proteinExistence type="predicted"/>
<evidence type="ECO:0000259" key="7">
    <source>
        <dbReference type="Pfam" id="PF01957"/>
    </source>
</evidence>
<comment type="subcellular location">
    <subcellularLocation>
        <location evidence="1">Membrane</location>
        <topology evidence="1">Multi-pass membrane protein</topology>
    </subcellularLocation>
</comment>
<evidence type="ECO:0000256" key="2">
    <source>
        <dbReference type="ARBA" id="ARBA00022692"/>
    </source>
</evidence>
<dbReference type="InterPro" id="IPR052165">
    <property type="entry name" value="Membrane_assoc_protease"/>
</dbReference>
<evidence type="ECO:0000259" key="9">
    <source>
        <dbReference type="Pfam" id="PF25145"/>
    </source>
</evidence>
<evidence type="ECO:0000313" key="10">
    <source>
        <dbReference type="EMBL" id="AXL20628.1"/>
    </source>
</evidence>
<dbReference type="SUPFAM" id="SSF52096">
    <property type="entry name" value="ClpP/crotonase"/>
    <property type="match status" value="1"/>
</dbReference>
<dbReference type="InterPro" id="IPR056739">
    <property type="entry name" value="NfeD_membrane"/>
</dbReference>
<organism evidence="10 11">
    <name type="scientific">Megasphaera stantonii</name>
    <dbReference type="NCBI Taxonomy" id="2144175"/>
    <lineage>
        <taxon>Bacteria</taxon>
        <taxon>Bacillati</taxon>
        <taxon>Bacillota</taxon>
        <taxon>Negativicutes</taxon>
        <taxon>Veillonellales</taxon>
        <taxon>Veillonellaceae</taxon>
        <taxon>Megasphaera</taxon>
    </lineage>
</organism>
<feature type="domain" description="NfeD integral membrane" evidence="8">
    <location>
        <begin position="231"/>
        <end position="343"/>
    </location>
</feature>
<keyword evidence="6" id="KW-0732">Signal</keyword>
<dbReference type="Pfam" id="PF01957">
    <property type="entry name" value="NfeD"/>
    <property type="match status" value="1"/>
</dbReference>
<feature type="transmembrane region" description="Helical" evidence="5">
    <location>
        <begin position="230"/>
        <end position="247"/>
    </location>
</feature>
<dbReference type="Pfam" id="PF25145">
    <property type="entry name" value="NfeD1b_N"/>
    <property type="match status" value="1"/>
</dbReference>
<feature type="signal peptide" evidence="6">
    <location>
        <begin position="1"/>
        <end position="29"/>
    </location>
</feature>
<dbReference type="GO" id="GO:0005886">
    <property type="term" value="C:plasma membrane"/>
    <property type="evidence" value="ECO:0007669"/>
    <property type="project" value="TreeGrafter"/>
</dbReference>
<reference evidence="10 11" key="1">
    <citation type="submission" date="2018-05" db="EMBL/GenBank/DDBJ databases">
        <title>Complete genome sequence of Megasphaera sp. AJH120T, isolated from the ceca of a chicken.</title>
        <authorList>
            <person name="Maki J."/>
            <person name="Looft T."/>
        </authorList>
    </citation>
    <scope>NUCLEOTIDE SEQUENCE [LARGE SCALE GENOMIC DNA]</scope>
    <source>
        <strain evidence="10 11">AJH120</strain>
    </source>
</reference>
<dbReference type="EMBL" id="CP029462">
    <property type="protein sequence ID" value="AXL20628.1"/>
    <property type="molecule type" value="Genomic_DNA"/>
</dbReference>
<feature type="chain" id="PRO_5016964642" evidence="6">
    <location>
        <begin position="30"/>
        <end position="436"/>
    </location>
</feature>
<feature type="domain" description="NfeD1b N-terminal" evidence="9">
    <location>
        <begin position="33"/>
        <end position="213"/>
    </location>
</feature>
<keyword evidence="4 5" id="KW-0472">Membrane</keyword>
<dbReference type="InterPro" id="IPR002810">
    <property type="entry name" value="NfeD-like_C"/>
</dbReference>
<dbReference type="OrthoDB" id="9806253at2"/>
<feature type="domain" description="NfeD-like C-terminal" evidence="7">
    <location>
        <begin position="377"/>
        <end position="430"/>
    </location>
</feature>
<dbReference type="KEGG" id="meg:DKB62_03030"/>
<protein>
    <submittedName>
        <fullName evidence="10">Nodulation protein NfeD</fullName>
    </submittedName>
</protein>
<dbReference type="RefSeq" id="WP_107196440.1">
    <property type="nucleotide sequence ID" value="NZ_CALYAU010000002.1"/>
</dbReference>
<dbReference type="InterPro" id="IPR056738">
    <property type="entry name" value="NfeD1b_N"/>
</dbReference>
<dbReference type="Gene3D" id="2.40.50.140">
    <property type="entry name" value="Nucleic acid-binding proteins"/>
    <property type="match status" value="1"/>
</dbReference>
<keyword evidence="2 5" id="KW-0812">Transmembrane</keyword>
<evidence type="ECO:0000256" key="6">
    <source>
        <dbReference type="SAM" id="SignalP"/>
    </source>
</evidence>
<dbReference type="AlphaFoldDB" id="A0A346AXN5"/>
<dbReference type="CDD" id="cd07021">
    <property type="entry name" value="Clp_protease_NfeD_like"/>
    <property type="match status" value="1"/>
</dbReference>
<keyword evidence="11" id="KW-1185">Reference proteome</keyword>
<dbReference type="PANTHER" id="PTHR33507">
    <property type="entry name" value="INNER MEMBRANE PROTEIN YBBJ"/>
    <property type="match status" value="1"/>
</dbReference>
<sequence length="436" mass="46411">MSAVRRIWLVVLGWFIILCSAAALPSVQAADSVRAIVISGEIDGSQAALVRRGLELAEETGDTAVVVSIDTMGGRADSALKIRDMLRSTSLPTIAFVKSRAWSAGALIALSCRHIVMAPGSSIGAAEPIPNTEKNIAAMKSEFSATASHMGHNPRVAEAMVDKTHGYPDYAEPGEILSLSDGQAKELGISEGTANSPEEALKLFSLGDASVQYEEKSWKDSIIGILQNEYVRMVVIALILMAIFVEIKTAGIGVGIITAIVLGGLLFLSGEDSLGDSLIVLGAFIGSLFFVGMEILSPGMGIFGVLGVLLLFGSLFYTLGATIDSVYILAGGTVLSLVLFYFVGKRLPKSRLAAKFMLTTQSTKEKGYSSQSDKSKYLYQRGKTITILRPAGTIRIGKERVDAVSAGSFIERDVEVRVVEVEGTRVVVEPVPKRSE</sequence>